<keyword evidence="3" id="KW-0804">Transcription</keyword>
<dbReference type="Pfam" id="PF00249">
    <property type="entry name" value="Myb_DNA-binding"/>
    <property type="match status" value="1"/>
</dbReference>
<feature type="compositionally biased region" description="Acidic residues" evidence="5">
    <location>
        <begin position="25"/>
        <end position="34"/>
    </location>
</feature>
<dbReference type="NCBIfam" id="TIGR01557">
    <property type="entry name" value="myb_SHAQKYF"/>
    <property type="match status" value="1"/>
</dbReference>
<dbReference type="PANTHER" id="PTHR31314:SF164">
    <property type="entry name" value="HTH MYB-TYPE DOMAIN-CONTAINING PROTEIN"/>
    <property type="match status" value="1"/>
</dbReference>
<evidence type="ECO:0000256" key="2">
    <source>
        <dbReference type="ARBA" id="ARBA00023015"/>
    </source>
</evidence>
<evidence type="ECO:0000256" key="4">
    <source>
        <dbReference type="ARBA" id="ARBA00023242"/>
    </source>
</evidence>
<feature type="domain" description="HTH myb-type" evidence="6">
    <location>
        <begin position="70"/>
        <end position="122"/>
    </location>
</feature>
<comment type="subcellular location">
    <subcellularLocation>
        <location evidence="1">Nucleus</location>
    </subcellularLocation>
</comment>
<keyword evidence="4" id="KW-0539">Nucleus</keyword>
<dbReference type="InterPro" id="IPR002156">
    <property type="entry name" value="RNaseH_domain"/>
</dbReference>
<dbReference type="InterPro" id="IPR006447">
    <property type="entry name" value="Myb_dom_plants"/>
</dbReference>
<sequence>MEMREEEKRVDSEVCSQKWTAFDLNEEAINEDENENGKTSEGSCSNNNGGSNDRTSVRQYVRSKQPRLGWTPHLHLSFVHAVEKLGGQDKATPKLVLQLMNVKGLGIAHVKSHLQMYRSKKLDQTGQVGFLKLNVDGAVSKNGLGCGVGGILRNNNGECLLSFSEQIGQGPPILAELQAMKIGLLIFLKSRWCYNHRLILESDSKIAVEWVLNVTLCSSLFACVVHEIADLIHMNCIVVRHIARGGNVEADTLAKRGIG</sequence>
<proteinExistence type="predicted"/>
<evidence type="ECO:0000256" key="5">
    <source>
        <dbReference type="SAM" id="MobiDB-lite"/>
    </source>
</evidence>
<dbReference type="InterPro" id="IPR001005">
    <property type="entry name" value="SANT/Myb"/>
</dbReference>
<dbReference type="InterPro" id="IPR012337">
    <property type="entry name" value="RNaseH-like_sf"/>
</dbReference>
<gene>
    <name evidence="7" type="ORF">V6N12_040109</name>
</gene>
<dbReference type="InterPro" id="IPR036397">
    <property type="entry name" value="RNaseH_sf"/>
</dbReference>
<dbReference type="SUPFAM" id="SSF53098">
    <property type="entry name" value="Ribonuclease H-like"/>
    <property type="match status" value="1"/>
</dbReference>
<keyword evidence="8" id="KW-1185">Reference proteome</keyword>
<dbReference type="EMBL" id="JBBPBM010000020">
    <property type="protein sequence ID" value="KAK8551471.1"/>
    <property type="molecule type" value="Genomic_DNA"/>
</dbReference>
<reference evidence="7 8" key="1">
    <citation type="journal article" date="2024" name="G3 (Bethesda)">
        <title>Genome assembly of Hibiscus sabdariffa L. provides insights into metabolisms of medicinal natural products.</title>
        <authorList>
            <person name="Kim T."/>
        </authorList>
    </citation>
    <scope>NUCLEOTIDE SEQUENCE [LARGE SCALE GENOMIC DNA]</scope>
    <source>
        <strain evidence="7">TK-2024</strain>
        <tissue evidence="7">Old leaves</tissue>
    </source>
</reference>
<protein>
    <recommendedName>
        <fullName evidence="6">HTH myb-type domain-containing protein</fullName>
    </recommendedName>
</protein>
<dbReference type="InterPro" id="IPR009057">
    <property type="entry name" value="Homeodomain-like_sf"/>
</dbReference>
<feature type="compositionally biased region" description="Low complexity" evidence="5">
    <location>
        <begin position="40"/>
        <end position="52"/>
    </location>
</feature>
<dbReference type="Gene3D" id="3.30.420.10">
    <property type="entry name" value="Ribonuclease H-like superfamily/Ribonuclease H"/>
    <property type="match status" value="1"/>
</dbReference>
<evidence type="ECO:0000313" key="8">
    <source>
        <dbReference type="Proteomes" id="UP001472677"/>
    </source>
</evidence>
<dbReference type="CDD" id="cd06222">
    <property type="entry name" value="RNase_H_like"/>
    <property type="match status" value="1"/>
</dbReference>
<dbReference type="Pfam" id="PF13456">
    <property type="entry name" value="RVT_3"/>
    <property type="match status" value="1"/>
</dbReference>
<comment type="caution">
    <text evidence="7">The sequence shown here is derived from an EMBL/GenBank/DDBJ whole genome shotgun (WGS) entry which is preliminary data.</text>
</comment>
<dbReference type="InterPro" id="IPR017930">
    <property type="entry name" value="Myb_dom"/>
</dbReference>
<evidence type="ECO:0000313" key="7">
    <source>
        <dbReference type="EMBL" id="KAK8551471.1"/>
    </source>
</evidence>
<evidence type="ECO:0000256" key="1">
    <source>
        <dbReference type="ARBA" id="ARBA00004123"/>
    </source>
</evidence>
<feature type="region of interest" description="Disordered" evidence="5">
    <location>
        <begin position="25"/>
        <end position="55"/>
    </location>
</feature>
<dbReference type="Proteomes" id="UP001472677">
    <property type="component" value="Unassembled WGS sequence"/>
</dbReference>
<evidence type="ECO:0000259" key="6">
    <source>
        <dbReference type="PROSITE" id="PS51294"/>
    </source>
</evidence>
<dbReference type="PROSITE" id="PS51294">
    <property type="entry name" value="HTH_MYB"/>
    <property type="match status" value="1"/>
</dbReference>
<organism evidence="7 8">
    <name type="scientific">Hibiscus sabdariffa</name>
    <name type="common">roselle</name>
    <dbReference type="NCBI Taxonomy" id="183260"/>
    <lineage>
        <taxon>Eukaryota</taxon>
        <taxon>Viridiplantae</taxon>
        <taxon>Streptophyta</taxon>
        <taxon>Embryophyta</taxon>
        <taxon>Tracheophyta</taxon>
        <taxon>Spermatophyta</taxon>
        <taxon>Magnoliopsida</taxon>
        <taxon>eudicotyledons</taxon>
        <taxon>Gunneridae</taxon>
        <taxon>Pentapetalae</taxon>
        <taxon>rosids</taxon>
        <taxon>malvids</taxon>
        <taxon>Malvales</taxon>
        <taxon>Malvaceae</taxon>
        <taxon>Malvoideae</taxon>
        <taxon>Hibiscus</taxon>
    </lineage>
</organism>
<keyword evidence="2" id="KW-0805">Transcription regulation</keyword>
<accession>A0ABR2E347</accession>
<dbReference type="Gene3D" id="1.10.10.60">
    <property type="entry name" value="Homeodomain-like"/>
    <property type="match status" value="1"/>
</dbReference>
<dbReference type="PANTHER" id="PTHR31314">
    <property type="entry name" value="MYB FAMILY TRANSCRIPTION FACTOR PHL7-LIKE"/>
    <property type="match status" value="1"/>
</dbReference>
<dbReference type="InterPro" id="IPR046955">
    <property type="entry name" value="PHR1-like"/>
</dbReference>
<dbReference type="SUPFAM" id="SSF46689">
    <property type="entry name" value="Homeodomain-like"/>
    <property type="match status" value="1"/>
</dbReference>
<evidence type="ECO:0000256" key="3">
    <source>
        <dbReference type="ARBA" id="ARBA00023163"/>
    </source>
</evidence>
<name>A0ABR2E347_9ROSI</name>
<dbReference type="InterPro" id="IPR044730">
    <property type="entry name" value="RNase_H-like_dom_plant"/>
</dbReference>